<evidence type="ECO:0000313" key="3">
    <source>
        <dbReference type="EMBL" id="RQM18236.1"/>
    </source>
</evidence>
<feature type="region of interest" description="Disordered" evidence="2">
    <location>
        <begin position="1"/>
        <end position="43"/>
    </location>
</feature>
<evidence type="ECO:0000256" key="1">
    <source>
        <dbReference type="ARBA" id="ARBA00022737"/>
    </source>
</evidence>
<dbReference type="Proteomes" id="UP000286097">
    <property type="component" value="Unassembled WGS sequence"/>
</dbReference>
<evidence type="ECO:0000256" key="2">
    <source>
        <dbReference type="SAM" id="MobiDB-lite"/>
    </source>
</evidence>
<protein>
    <submittedName>
        <fullName evidence="3">Uncharacterized protein</fullName>
    </submittedName>
</protein>
<dbReference type="AlphaFoldDB" id="A0A425CMP0"/>
<reference evidence="3 4" key="1">
    <citation type="submission" date="2018-06" db="EMBL/GenBank/DDBJ databases">
        <title>Comparative genomics of downy mildews reveals potential adaptations to biotrophy.</title>
        <authorList>
            <person name="Fletcher K."/>
            <person name="Klosterman S.J."/>
            <person name="Derevnina L."/>
            <person name="Martin F."/>
            <person name="Koike S."/>
            <person name="Reyes Chin-Wo S."/>
            <person name="Mou B."/>
            <person name="Michelmore R."/>
        </authorList>
    </citation>
    <scope>NUCLEOTIDE SEQUENCE [LARGE SCALE GENOMIC DNA]</scope>
    <source>
        <strain evidence="3 4">R13</strain>
    </source>
</reference>
<dbReference type="PANTHER" id="PTHR43215">
    <property type="entry name" value="RADIAL SPOKE HEAD 1 HOMOLOG"/>
    <property type="match status" value="1"/>
</dbReference>
<dbReference type="Gene3D" id="2.20.110.10">
    <property type="entry name" value="Histone H3 K4-specific methyltransferase SET7/9 N-terminal domain"/>
    <property type="match status" value="3"/>
</dbReference>
<dbReference type="PANTHER" id="PTHR43215:SF14">
    <property type="entry name" value="RADIAL SPOKE HEAD 1 HOMOLOG"/>
    <property type="match status" value="1"/>
</dbReference>
<dbReference type="FunFam" id="2.20.110.10:FF:000002">
    <property type="entry name" value="Phosphatidylinositol 4-phosphate 5-kinase 8"/>
    <property type="match status" value="1"/>
</dbReference>
<dbReference type="SUPFAM" id="SSF82185">
    <property type="entry name" value="Histone H3 K4-specific methyltransferase SET7/9 N-terminal domain"/>
    <property type="match status" value="3"/>
</dbReference>
<proteinExistence type="predicted"/>
<sequence length="374" mass="41624">MGNRGRRRGKTHAVNRTDLTAAERMKKQKSMSQLESDDSPSLQACNQPEVLSIRWKKPRGAVVIQYADGSRYEGGVDDEERRHGTGVHILRSGHVSEGGWVHGYFEGFGMQTFARTGDCHEGMYRRNYRHGTGTYLWANGDKYVGVYDAARLGEWKKGMMHGKGKKIFSSGEMIDGAWKQNQVSGWGIKVFSYGDKYEGFFVKGEREGFGKYEWVGGDSHEGTWHQGRMHGKGVYVSAGGSLHGSWLSDELSGHGVHYFQCGSVYTGEYKAGERSGVGTLTFASGEVYEGEWHKDEIHGYGSWSSPDGRKFIGTWNHGFPSGRGIFCHEHDEDERAEDEGGGHIAETRSVFEVGEFIHGRLTTSGKHIFITAPS</sequence>
<gene>
    <name evidence="3" type="ORF">DD237_000077</name>
</gene>
<feature type="compositionally biased region" description="Basic residues" evidence="2">
    <location>
        <begin position="1"/>
        <end position="13"/>
    </location>
</feature>
<dbReference type="Pfam" id="PF02493">
    <property type="entry name" value="MORN"/>
    <property type="match status" value="9"/>
</dbReference>
<evidence type="ECO:0000313" key="4">
    <source>
        <dbReference type="Proteomes" id="UP000286097"/>
    </source>
</evidence>
<dbReference type="InterPro" id="IPR003409">
    <property type="entry name" value="MORN"/>
</dbReference>
<accession>A0A425CMP0</accession>
<keyword evidence="1" id="KW-0677">Repeat</keyword>
<dbReference type="EMBL" id="QKXF01000081">
    <property type="protein sequence ID" value="RQM18236.1"/>
    <property type="molecule type" value="Genomic_DNA"/>
</dbReference>
<dbReference type="GO" id="GO:0005829">
    <property type="term" value="C:cytosol"/>
    <property type="evidence" value="ECO:0007669"/>
    <property type="project" value="TreeGrafter"/>
</dbReference>
<name>A0A425CMP0_9STRA</name>
<dbReference type="VEuPathDB" id="FungiDB:DD237_000077"/>
<dbReference type="SMART" id="SM00698">
    <property type="entry name" value="MORN"/>
    <property type="match status" value="7"/>
</dbReference>
<feature type="compositionally biased region" description="Polar residues" evidence="2">
    <location>
        <begin position="30"/>
        <end position="43"/>
    </location>
</feature>
<comment type="caution">
    <text evidence="3">The sequence shown here is derived from an EMBL/GenBank/DDBJ whole genome shotgun (WGS) entry which is preliminary data.</text>
</comment>
<organism evidence="3 4">
    <name type="scientific">Peronospora effusa</name>
    <dbReference type="NCBI Taxonomy" id="542832"/>
    <lineage>
        <taxon>Eukaryota</taxon>
        <taxon>Sar</taxon>
        <taxon>Stramenopiles</taxon>
        <taxon>Oomycota</taxon>
        <taxon>Peronosporomycetes</taxon>
        <taxon>Peronosporales</taxon>
        <taxon>Peronosporaceae</taxon>
        <taxon>Peronospora</taxon>
    </lineage>
</organism>